<proteinExistence type="inferred from homology"/>
<dbReference type="PANTHER" id="PTHR11595:SF21">
    <property type="entry name" value="ELONGATION FACTOR 1-BETA"/>
    <property type="match status" value="1"/>
</dbReference>
<evidence type="ECO:0000256" key="3">
    <source>
        <dbReference type="ARBA" id="ARBA00022917"/>
    </source>
</evidence>
<dbReference type="InterPro" id="IPR049720">
    <property type="entry name" value="EF1B_bsu/dsu"/>
</dbReference>
<evidence type="ECO:0000256" key="4">
    <source>
        <dbReference type="RuleBase" id="RU003791"/>
    </source>
</evidence>
<dbReference type="AlphaFoldDB" id="H0GQV7"/>
<dbReference type="PANTHER" id="PTHR11595">
    <property type="entry name" value="EF-HAND AND COILED-COIL DOMAIN-CONTAINING FAMILY MEMBER"/>
    <property type="match status" value="1"/>
</dbReference>
<dbReference type="GO" id="GO:0005085">
    <property type="term" value="F:guanyl-nucleotide exchange factor activity"/>
    <property type="evidence" value="ECO:0007669"/>
    <property type="project" value="TreeGrafter"/>
</dbReference>
<accession>H0GQV7</accession>
<dbReference type="HOGENOM" id="CLU_050172_0_2_1"/>
<comment type="caution">
    <text evidence="7">The sequence shown here is derived from an EMBL/GenBank/DDBJ whole genome shotgun (WGS) entry which is preliminary data.</text>
</comment>
<organism evidence="7 8">
    <name type="scientific">Saccharomyces cerevisiae x Saccharomyces kudriavzevii (strain VIN7)</name>
    <name type="common">Yeast</name>
    <dbReference type="NCBI Taxonomy" id="1095631"/>
    <lineage>
        <taxon>Eukaryota</taxon>
        <taxon>Fungi</taxon>
        <taxon>Dikarya</taxon>
        <taxon>Ascomycota</taxon>
        <taxon>Saccharomycotina</taxon>
        <taxon>Saccharomycetes</taxon>
        <taxon>Saccharomycetales</taxon>
        <taxon>Saccharomycetaceae</taxon>
        <taxon>Saccharomyces</taxon>
    </lineage>
</organism>
<dbReference type="CDD" id="cd00292">
    <property type="entry name" value="EF1B"/>
    <property type="match status" value="1"/>
</dbReference>
<evidence type="ECO:0000256" key="2">
    <source>
        <dbReference type="ARBA" id="ARBA00022768"/>
    </source>
</evidence>
<dbReference type="Pfam" id="PF00736">
    <property type="entry name" value="EF1_GNE"/>
    <property type="match status" value="1"/>
</dbReference>
<dbReference type="PhylomeDB" id="H0GQV7"/>
<dbReference type="Pfam" id="PF10587">
    <property type="entry name" value="EF-1_beta_acid"/>
    <property type="match status" value="1"/>
</dbReference>
<dbReference type="SMART" id="SM00888">
    <property type="entry name" value="EF1_GNE"/>
    <property type="match status" value="1"/>
</dbReference>
<evidence type="ECO:0000313" key="7">
    <source>
        <dbReference type="EMBL" id="EHN03817.1"/>
    </source>
</evidence>
<dbReference type="InterPro" id="IPR014717">
    <property type="entry name" value="Transl_elong_EF1B/ribsomal_bS6"/>
</dbReference>
<dbReference type="InterPro" id="IPR036219">
    <property type="entry name" value="eEF-1beta-like_sf"/>
</dbReference>
<dbReference type="SUPFAM" id="SSF54984">
    <property type="entry name" value="eEF-1beta-like"/>
    <property type="match status" value="1"/>
</dbReference>
<evidence type="ECO:0000259" key="5">
    <source>
        <dbReference type="SMART" id="SM00888"/>
    </source>
</evidence>
<name>H0GQV7_SACCK</name>
<evidence type="ECO:0000256" key="1">
    <source>
        <dbReference type="ARBA" id="ARBA00007411"/>
    </source>
</evidence>
<dbReference type="FunFam" id="3.30.70.60:FF:000001">
    <property type="entry name" value="Elongation factor 1-beta 1 like"/>
    <property type="match status" value="1"/>
</dbReference>
<sequence length="234" mass="26214">MWLTITVSDDSTKQTIIISYLVFLRRERKHNLEKSLQEKALVTNKQNVVSFFKNSTAVSQADVAVFKAFQSAYPEFSRWFNHIASKADEFESFPAASKAAAEEDDDDEVDLFGSDDEEADAEAEKLKAERIAAYNAKKAEKPAKPAAKSIVTLDVKPWDDETDLEEMVANVKAISMEGLTWGAHQFIPIGFGIKKLQINCVVEDDKVSLDDLQQSIEDDEDRVQSTDIAAMQKL</sequence>
<dbReference type="InterPro" id="IPR018940">
    <property type="entry name" value="EF-1_beta_acid_region_euk"/>
</dbReference>
<evidence type="ECO:0000259" key="6">
    <source>
        <dbReference type="SMART" id="SM01182"/>
    </source>
</evidence>
<dbReference type="InterPro" id="IPR001326">
    <property type="entry name" value="Transl_elong_EF1B_B/D_CS"/>
</dbReference>
<keyword evidence="3 4" id="KW-0648">Protein biosynthesis</keyword>
<dbReference type="PROSITE" id="PS00824">
    <property type="entry name" value="EF1BD_1"/>
    <property type="match status" value="1"/>
</dbReference>
<dbReference type="EMBL" id="AGVY01000117">
    <property type="protein sequence ID" value="EHN03817.1"/>
    <property type="molecule type" value="Genomic_DNA"/>
</dbReference>
<keyword evidence="8" id="KW-1185">Reference proteome</keyword>
<dbReference type="GO" id="GO:0003746">
    <property type="term" value="F:translation elongation factor activity"/>
    <property type="evidence" value="ECO:0007669"/>
    <property type="project" value="UniProtKB-KW"/>
</dbReference>
<feature type="domain" description="Elongation factor 1 beta central acidic region eukaryote" evidence="6">
    <location>
        <begin position="111"/>
        <end position="138"/>
    </location>
</feature>
<gene>
    <name evidence="7" type="ORF">VIN7_5403</name>
</gene>
<protein>
    <submittedName>
        <fullName evidence="7">Efb1p</fullName>
    </submittedName>
</protein>
<reference evidence="7 8" key="1">
    <citation type="journal article" date="2012" name="FEMS Yeast Res.">
        <title>The genome sequence of the wine yeast VIN7 reveals an allotriploid hybrid genome with Saccharomyces cerevisiae and Saccharomyces kudriavzevii origins.</title>
        <authorList>
            <person name="Borneman A.R."/>
            <person name="Desany B.A."/>
            <person name="Riches D."/>
            <person name="Affourtit J.P."/>
            <person name="Forgan A.H."/>
            <person name="Pretorius I.S."/>
            <person name="Egholm M."/>
            <person name="Chambers P.J."/>
        </authorList>
    </citation>
    <scope>NUCLEOTIDE SEQUENCE [LARGE SCALE GENOMIC DNA]</scope>
    <source>
        <strain evidence="7 8">VIN7</strain>
    </source>
</reference>
<dbReference type="SMART" id="SM01182">
    <property type="entry name" value="EF-1_beta_acid"/>
    <property type="match status" value="1"/>
</dbReference>
<dbReference type="Gene3D" id="3.30.70.60">
    <property type="match status" value="1"/>
</dbReference>
<dbReference type="GO" id="GO:0005829">
    <property type="term" value="C:cytosol"/>
    <property type="evidence" value="ECO:0007669"/>
    <property type="project" value="TreeGrafter"/>
</dbReference>
<keyword evidence="2 4" id="KW-0251">Elongation factor</keyword>
<comment type="similarity">
    <text evidence="1 4">Belongs to the EF-1-beta/EF-1-delta family.</text>
</comment>
<dbReference type="PROSITE" id="PS00825">
    <property type="entry name" value="EF1BD_2"/>
    <property type="match status" value="1"/>
</dbReference>
<dbReference type="OrthoDB" id="331763at2759"/>
<evidence type="ECO:0000313" key="8">
    <source>
        <dbReference type="Proteomes" id="UP000009009"/>
    </source>
</evidence>
<dbReference type="GO" id="GO:0005853">
    <property type="term" value="C:eukaryotic translation elongation factor 1 complex"/>
    <property type="evidence" value="ECO:0007669"/>
    <property type="project" value="InterPro"/>
</dbReference>
<dbReference type="InterPro" id="IPR014038">
    <property type="entry name" value="EF1B_bsu/dsu_GNE"/>
</dbReference>
<feature type="domain" description="Translation elongation factor EF1B beta/delta subunit guanine nucleotide exchange" evidence="5">
    <location>
        <begin position="148"/>
        <end position="234"/>
    </location>
</feature>
<dbReference type="Proteomes" id="UP000009009">
    <property type="component" value="Unassembled WGS sequence"/>
</dbReference>